<sequence length="124" mass="14028">MKEAIEKASQLLGPQAIANQNDQDRVLDTPWKKVDGYLFLYIRFKTHMVNWNIFFVPYNPLPGPEIVHATGRGINNIARWVLGMNPKAPPSLLIPPNDPGTSWNKHVMAYSRGPLYAMARSGVW</sequence>
<gene>
    <name evidence="2" type="ORF">PgNI_09116</name>
</gene>
<dbReference type="Proteomes" id="UP000515153">
    <property type="component" value="Unplaced"/>
</dbReference>
<name>A0A6P8ARG2_PYRGI</name>
<reference evidence="2" key="1">
    <citation type="journal article" date="2019" name="Mol. Biol. Evol.">
        <title>Blast fungal genomes show frequent chromosomal changes, gene gains and losses, and effector gene turnover.</title>
        <authorList>
            <person name="Gomez Luciano L.B."/>
            <person name="Jason Tsai I."/>
            <person name="Chuma I."/>
            <person name="Tosa Y."/>
            <person name="Chen Y.H."/>
            <person name="Li J.Y."/>
            <person name="Li M.Y."/>
            <person name="Jade Lu M.Y."/>
            <person name="Nakayashiki H."/>
            <person name="Li W.H."/>
        </authorList>
    </citation>
    <scope>NUCLEOTIDE SEQUENCE</scope>
    <source>
        <strain evidence="2">NI907</strain>
    </source>
</reference>
<dbReference type="KEGG" id="pgri:PgNI_09116"/>
<dbReference type="RefSeq" id="XP_030977501.1">
    <property type="nucleotide sequence ID" value="XM_031129105.1"/>
</dbReference>
<dbReference type="AlphaFoldDB" id="A0A6P8ARG2"/>
<proteinExistence type="predicted"/>
<protein>
    <submittedName>
        <fullName evidence="2">Uncharacterized protein</fullName>
    </submittedName>
</protein>
<reference evidence="2" key="2">
    <citation type="submission" date="2019-10" db="EMBL/GenBank/DDBJ databases">
        <authorList>
            <consortium name="NCBI Genome Project"/>
        </authorList>
    </citation>
    <scope>NUCLEOTIDE SEQUENCE</scope>
    <source>
        <strain evidence="2">NI907</strain>
    </source>
</reference>
<organism evidence="1 2">
    <name type="scientific">Pyricularia grisea</name>
    <name type="common">Crabgrass-specific blast fungus</name>
    <name type="synonym">Magnaporthe grisea</name>
    <dbReference type="NCBI Taxonomy" id="148305"/>
    <lineage>
        <taxon>Eukaryota</taxon>
        <taxon>Fungi</taxon>
        <taxon>Dikarya</taxon>
        <taxon>Ascomycota</taxon>
        <taxon>Pezizomycotina</taxon>
        <taxon>Sordariomycetes</taxon>
        <taxon>Sordariomycetidae</taxon>
        <taxon>Magnaporthales</taxon>
        <taxon>Pyriculariaceae</taxon>
        <taxon>Pyricularia</taxon>
    </lineage>
</organism>
<reference evidence="2" key="3">
    <citation type="submission" date="2025-08" db="UniProtKB">
        <authorList>
            <consortium name="RefSeq"/>
        </authorList>
    </citation>
    <scope>IDENTIFICATION</scope>
    <source>
        <strain evidence="2">NI907</strain>
    </source>
</reference>
<keyword evidence="1" id="KW-1185">Reference proteome</keyword>
<dbReference type="GeneID" id="41964013"/>
<evidence type="ECO:0000313" key="1">
    <source>
        <dbReference type="Proteomes" id="UP000515153"/>
    </source>
</evidence>
<evidence type="ECO:0000313" key="2">
    <source>
        <dbReference type="RefSeq" id="XP_030977501.1"/>
    </source>
</evidence>
<accession>A0A6P8ARG2</accession>